<dbReference type="Proteomes" id="UP000620262">
    <property type="component" value="Unassembled WGS sequence"/>
</dbReference>
<dbReference type="Pfam" id="PF19291">
    <property type="entry name" value="TREH_N"/>
    <property type="match status" value="1"/>
</dbReference>
<dbReference type="InterPro" id="IPR012341">
    <property type="entry name" value="6hp_glycosidase-like_sf"/>
</dbReference>
<dbReference type="InterPro" id="IPR011613">
    <property type="entry name" value="GH15-like"/>
</dbReference>
<protein>
    <submittedName>
        <fullName evidence="3">GH15 family glucan-1,4-alpha-glucosidase</fullName>
    </submittedName>
</protein>
<accession>A0ABR9IW19</accession>
<dbReference type="EMBL" id="JADBEC010000001">
    <property type="protein sequence ID" value="MBE1507007.1"/>
    <property type="molecule type" value="Genomic_DNA"/>
</dbReference>
<evidence type="ECO:0000313" key="3">
    <source>
        <dbReference type="EMBL" id="MBE1507007.1"/>
    </source>
</evidence>
<name>A0ABR9IW19_RHIVS</name>
<sequence length="597" mass="66175">MVTALIEDYALIGDCETAALVSRNGSIDWLCFPRFDSPACFAALLGAEENGFWSLSPSGGKYSVTRRYRDDTLILETEFQTETGTALLTDFMPLRDGASDLMRIVEGKSGTVAFDMELNLRFDYGRTVPWVTHGEDGGIIAIAGPDRLTLNCAVPLEGRGLSTVGAFQVAAGEQQIFTLTWSPSHLPQPAPRQVEYALPDTEEFWLSFAAKCPKVGKWTDQVKRSLITLKALTYMPTGGIVAAATTSLPEKIGGPRNWDYRYCWLRDATLTLLALMKLGYYEEAQAWRRWLLRAVAGAPAQMQIMYGVAGERNLLEWQVPWLKGYEGSAPVRIGNAAAEQVQLDVYGEVADAMLQARKGGLPSHPRERELARAILPFLEKVWVEPDEGIWEVRGQRQHFTYSKVMAWVAFDRAVKIAEEDGEPRAAARWRMLADRIHAEVCEKAFNAELGCFTQAYGSSAMDASLLHLGMVGFIAPDDPRYVATVETVERKLLRDGLLLRYETQEVDDGLPPGEGAFLACSFWLVDALNMIGRREDALKLFERLLDICNDVGLLAEEYDPAAKRMLGNFPQAFSHIGLINSALNLARAEGPADQRSA</sequence>
<dbReference type="Gene3D" id="1.50.10.10">
    <property type="match status" value="1"/>
</dbReference>
<comment type="caution">
    <text evidence="3">The sequence shown here is derived from an EMBL/GenBank/DDBJ whole genome shotgun (WGS) entry which is preliminary data.</text>
</comment>
<dbReference type="Pfam" id="PF00723">
    <property type="entry name" value="Glyco_hydro_15"/>
    <property type="match status" value="1"/>
</dbReference>
<reference evidence="3 4" key="1">
    <citation type="submission" date="2020-10" db="EMBL/GenBank/DDBJ databases">
        <title>Sequencing the genomes of 1000 actinobacteria strains.</title>
        <authorList>
            <person name="Klenk H.-P."/>
        </authorList>
    </citation>
    <scope>NUCLEOTIDE SEQUENCE [LARGE SCALE GENOMIC DNA]</scope>
    <source>
        <strain evidence="3 4">DSM 7307</strain>
    </source>
</reference>
<proteinExistence type="predicted"/>
<organism evidence="3 4">
    <name type="scientific">Rhizobium viscosum</name>
    <name type="common">Arthrobacter viscosus</name>
    <dbReference type="NCBI Taxonomy" id="1673"/>
    <lineage>
        <taxon>Bacteria</taxon>
        <taxon>Pseudomonadati</taxon>
        <taxon>Pseudomonadota</taxon>
        <taxon>Alphaproteobacteria</taxon>
        <taxon>Hyphomicrobiales</taxon>
        <taxon>Rhizobiaceae</taxon>
        <taxon>Rhizobium/Agrobacterium group</taxon>
        <taxon>Rhizobium</taxon>
    </lineage>
</organism>
<dbReference type="InterPro" id="IPR045582">
    <property type="entry name" value="Trehalase-like_N"/>
</dbReference>
<feature type="domain" description="Trehalase-like N-terminal" evidence="2">
    <location>
        <begin position="5"/>
        <end position="137"/>
    </location>
</feature>
<dbReference type="PANTHER" id="PTHR31616">
    <property type="entry name" value="TREHALASE"/>
    <property type="match status" value="1"/>
</dbReference>
<evidence type="ECO:0000259" key="2">
    <source>
        <dbReference type="Pfam" id="PF19291"/>
    </source>
</evidence>
<gene>
    <name evidence="3" type="ORF">H4W29_004188</name>
</gene>
<evidence type="ECO:0000313" key="4">
    <source>
        <dbReference type="Proteomes" id="UP000620262"/>
    </source>
</evidence>
<dbReference type="InterPro" id="IPR008928">
    <property type="entry name" value="6-hairpin_glycosidase_sf"/>
</dbReference>
<dbReference type="PANTHER" id="PTHR31616:SF0">
    <property type="entry name" value="GLUCAN 1,4-ALPHA-GLUCOSIDASE"/>
    <property type="match status" value="1"/>
</dbReference>
<evidence type="ECO:0000259" key="1">
    <source>
        <dbReference type="Pfam" id="PF00723"/>
    </source>
</evidence>
<keyword evidence="4" id="KW-1185">Reference proteome</keyword>
<dbReference type="SUPFAM" id="SSF48208">
    <property type="entry name" value="Six-hairpin glycosidases"/>
    <property type="match status" value="1"/>
</dbReference>
<feature type="domain" description="GH15-like" evidence="1">
    <location>
        <begin position="220"/>
        <end position="582"/>
    </location>
</feature>